<dbReference type="Proteomes" id="UP000191418">
    <property type="component" value="Unassembled WGS sequence"/>
</dbReference>
<organism evidence="1 2">
    <name type="scientific">Oceanospirillum multiglobuliferum</name>
    <dbReference type="NCBI Taxonomy" id="64969"/>
    <lineage>
        <taxon>Bacteria</taxon>
        <taxon>Pseudomonadati</taxon>
        <taxon>Pseudomonadota</taxon>
        <taxon>Gammaproteobacteria</taxon>
        <taxon>Oceanospirillales</taxon>
        <taxon>Oceanospirillaceae</taxon>
        <taxon>Oceanospirillum</taxon>
    </lineage>
</organism>
<dbReference type="EMBL" id="MTSM01000003">
    <property type="protein sequence ID" value="OPX56525.1"/>
    <property type="molecule type" value="Genomic_DNA"/>
</dbReference>
<proteinExistence type="predicted"/>
<evidence type="ECO:0000313" key="1">
    <source>
        <dbReference type="EMBL" id="OPX56525.1"/>
    </source>
</evidence>
<dbReference type="AlphaFoldDB" id="A0A1V4T7E0"/>
<keyword evidence="2" id="KW-1185">Reference proteome</keyword>
<sequence>MGLSELINTYNNRQGTTAIAPSKPTNPAFVLARDNWHRHYFKCKLCQVQHRSPKHRPPTNLCLEGQSLKQAYKSASH</sequence>
<accession>A0A1V4T7E0</accession>
<protein>
    <submittedName>
        <fullName evidence="1">Uncharacterized protein</fullName>
    </submittedName>
</protein>
<name>A0A1V4T7E0_9GAMM</name>
<comment type="caution">
    <text evidence="1">The sequence shown here is derived from an EMBL/GenBank/DDBJ whole genome shotgun (WGS) entry which is preliminary data.</text>
</comment>
<reference evidence="1 2" key="1">
    <citation type="submission" date="2017-01" db="EMBL/GenBank/DDBJ databases">
        <title>Genome Sequencing of a Marine Spirillum, Oceanospirillum multiglobuliferum ATCC 33336, from Japan.</title>
        <authorList>
            <person name="Carney J.G."/>
            <person name="Trachtenberg A.M."/>
            <person name="Rheaume B.A."/>
            <person name="Linnane J.D."/>
            <person name="Pitts N.L."/>
            <person name="Mykles D.L."/>
            <person name="Maclea K.S."/>
        </authorList>
    </citation>
    <scope>NUCLEOTIDE SEQUENCE [LARGE SCALE GENOMIC DNA]</scope>
    <source>
        <strain evidence="1 2">ATCC 33336</strain>
    </source>
</reference>
<gene>
    <name evidence="1" type="ORF">BTE48_03630</name>
</gene>
<evidence type="ECO:0000313" key="2">
    <source>
        <dbReference type="Proteomes" id="UP000191418"/>
    </source>
</evidence>